<organism evidence="3 4">
    <name type="scientific">Lachnellula cervina</name>
    <dbReference type="NCBI Taxonomy" id="1316786"/>
    <lineage>
        <taxon>Eukaryota</taxon>
        <taxon>Fungi</taxon>
        <taxon>Dikarya</taxon>
        <taxon>Ascomycota</taxon>
        <taxon>Pezizomycotina</taxon>
        <taxon>Leotiomycetes</taxon>
        <taxon>Helotiales</taxon>
        <taxon>Lachnaceae</taxon>
        <taxon>Lachnellula</taxon>
    </lineage>
</organism>
<dbReference type="PANTHER" id="PTHR33840:SF2">
    <property type="entry name" value="TLE1 PHOSPHOLIPASE DOMAIN-CONTAINING PROTEIN"/>
    <property type="match status" value="1"/>
</dbReference>
<dbReference type="Pfam" id="PF09994">
    <property type="entry name" value="T6SS_Tle1-like_cat"/>
    <property type="match status" value="1"/>
</dbReference>
<keyword evidence="4" id="KW-1185">Reference proteome</keyword>
<dbReference type="InterPro" id="IPR029058">
    <property type="entry name" value="AB_hydrolase_fold"/>
</dbReference>
<proteinExistence type="predicted"/>
<accession>A0A7D8UJD1</accession>
<dbReference type="AlphaFoldDB" id="A0A7D8UJD1"/>
<dbReference type="InterPro" id="IPR018712">
    <property type="entry name" value="Tle1-like_cat"/>
</dbReference>
<name>A0A7D8UJD1_9HELO</name>
<dbReference type="EMBL" id="QGMG01001105">
    <property type="protein sequence ID" value="TVY50506.1"/>
    <property type="molecule type" value="Genomic_DNA"/>
</dbReference>
<sequence length="600" mass="68073">MSSHALQDSVWRPKAYPAQEWTGDSLNQSAQLQESELPERFPTTIQAVQDSRAPYPGGRTLIICLDGTGDKFDNDNSNVVNFVACLKKDDPSQVTYYQSGIGTYDGQGLKNGFSAGIDMAIGSSLGIHVKDAYAFLMQNYREGDKICLLGFSRGSYTVRCLAGMLHKVGLLPAYNHAQIHYAYQFYKNDTREGWKMSAEFKRTFSIDVDVYFVGVWDCVASVGFIPRKLPFSKSPTSSICYFRHAMALDEHRAKFKVCQWQHQDPAAAQVPVVDKTPKAKVKAEKVKVKAKKEKSRSQVRRVFGSCFGSKPNPEFNGGSEKRTSTSSTSSLSELKKFEQQLNNFEEKKDRDQDKYEAKFDKQNHSVHKHKASDVLEVWFAGAHADVGGGAVANEERHMLSRIPLRWMIRQCFETNTGILFSTAALAETGIDIPTVWPTYLTPKKPVVGPSPTTVEKYESGSLPPIKRRSTALGVDRDAKKSDMLAEFSRAHGYTEKQRRRLEAELLPEHVEDHFDAMAPINDQLVLAKGWWVLEAWPVKVRIQKRGTEEWEKVVRMNLGRYRAIREIEPQLHWTVQMRMNDKGYKIRNRVDREAIWQTAI</sequence>
<dbReference type="Proteomes" id="UP000481288">
    <property type="component" value="Unassembled WGS sequence"/>
</dbReference>
<evidence type="ECO:0000313" key="4">
    <source>
        <dbReference type="Proteomes" id="UP000481288"/>
    </source>
</evidence>
<feature type="region of interest" description="Disordered" evidence="1">
    <location>
        <begin position="306"/>
        <end position="333"/>
    </location>
</feature>
<dbReference type="SUPFAM" id="SSF53474">
    <property type="entry name" value="alpha/beta-Hydrolases"/>
    <property type="match status" value="1"/>
</dbReference>
<evidence type="ECO:0000313" key="3">
    <source>
        <dbReference type="EMBL" id="TVY50506.1"/>
    </source>
</evidence>
<gene>
    <name evidence="3" type="primary">YEL023C_0</name>
    <name evidence="3" type="ORF">LCER1_G005227</name>
</gene>
<evidence type="ECO:0000259" key="2">
    <source>
        <dbReference type="Pfam" id="PF09994"/>
    </source>
</evidence>
<evidence type="ECO:0000256" key="1">
    <source>
        <dbReference type="SAM" id="MobiDB-lite"/>
    </source>
</evidence>
<comment type="caution">
    <text evidence="3">The sequence shown here is derived from an EMBL/GenBank/DDBJ whole genome shotgun (WGS) entry which is preliminary data.</text>
</comment>
<dbReference type="PANTHER" id="PTHR33840">
    <property type="match status" value="1"/>
</dbReference>
<reference evidence="3 4" key="1">
    <citation type="submission" date="2018-05" db="EMBL/GenBank/DDBJ databases">
        <title>Whole genome sequencing for identification of molecular markers to develop diagnostic detection tools for the regulated plant pathogen Lachnellula willkommii.</title>
        <authorList>
            <person name="Giroux E."/>
            <person name="Bilodeau G."/>
        </authorList>
    </citation>
    <scope>NUCLEOTIDE SEQUENCE [LARGE SCALE GENOMIC DNA]</scope>
    <source>
        <strain evidence="3 4">CBS 625.97</strain>
    </source>
</reference>
<feature type="domain" description="T6SS Phospholipase effector Tle1-like catalytic" evidence="2">
    <location>
        <begin position="59"/>
        <end position="410"/>
    </location>
</feature>
<dbReference type="OrthoDB" id="3162439at2759"/>
<protein>
    <recommendedName>
        <fullName evidence="2">T6SS Phospholipase effector Tle1-like catalytic domain-containing protein</fullName>
    </recommendedName>
</protein>